<dbReference type="InterPro" id="IPR006015">
    <property type="entry name" value="Universal_stress_UspA"/>
</dbReference>
<dbReference type="Pfam" id="PF00582">
    <property type="entry name" value="Usp"/>
    <property type="match status" value="2"/>
</dbReference>
<dbReference type="EMBL" id="JAMPKM010000010">
    <property type="protein sequence ID" value="MEP0818804.1"/>
    <property type="molecule type" value="Genomic_DNA"/>
</dbReference>
<evidence type="ECO:0000256" key="1">
    <source>
        <dbReference type="ARBA" id="ARBA00008791"/>
    </source>
</evidence>
<dbReference type="Gene3D" id="3.40.50.620">
    <property type="entry name" value="HUPs"/>
    <property type="match status" value="2"/>
</dbReference>
<feature type="domain" description="UspA" evidence="2">
    <location>
        <begin position="157"/>
        <end position="288"/>
    </location>
</feature>
<keyword evidence="4" id="KW-1185">Reference proteome</keyword>
<dbReference type="SUPFAM" id="SSF52402">
    <property type="entry name" value="Adenine nucleotide alpha hydrolases-like"/>
    <property type="match status" value="2"/>
</dbReference>
<sequence>MFQRPLICTDFSDNIQRLANFVPSLAAGGMQQIVFLHVTALWEEGEIPREDTEKVNQARDRLAVALQQVPDGVEVKVEVQSGRASDTILKVAKTHQADVIILGTPTRSLLNEKLFGSTTVGLAQRTKTPLLVLRPQLISAYTSEELDLRCRHLFRYLLLPYDGSDPAKYLVQQIEQHCQNQPTKALEQCLLCWVVSDSGRKELRKSNQDQEIAELLAAPQAALANLNLQVQTEVRSGNSVTQILEVASSFDISAIAISSGSLGRLIEWSAPSFAGEILRRSWHPVLFFPPTRP</sequence>
<dbReference type="PRINTS" id="PR01438">
    <property type="entry name" value="UNVRSLSTRESS"/>
</dbReference>
<evidence type="ECO:0000259" key="2">
    <source>
        <dbReference type="Pfam" id="PF00582"/>
    </source>
</evidence>
<accession>A0ABV0JAJ2</accession>
<evidence type="ECO:0000313" key="3">
    <source>
        <dbReference type="EMBL" id="MEP0818804.1"/>
    </source>
</evidence>
<dbReference type="Proteomes" id="UP001464891">
    <property type="component" value="Unassembled WGS sequence"/>
</dbReference>
<proteinExistence type="inferred from homology"/>
<protein>
    <submittedName>
        <fullName evidence="3">Universal stress protein</fullName>
    </submittedName>
</protein>
<dbReference type="InterPro" id="IPR014729">
    <property type="entry name" value="Rossmann-like_a/b/a_fold"/>
</dbReference>
<dbReference type="PANTHER" id="PTHR46268:SF22">
    <property type="entry name" value="SENSOR PROTEIN KDPD-RELATED"/>
    <property type="match status" value="1"/>
</dbReference>
<dbReference type="InterPro" id="IPR006016">
    <property type="entry name" value="UspA"/>
</dbReference>
<evidence type="ECO:0000313" key="4">
    <source>
        <dbReference type="Proteomes" id="UP001464891"/>
    </source>
</evidence>
<feature type="domain" description="UspA" evidence="2">
    <location>
        <begin position="1"/>
        <end position="134"/>
    </location>
</feature>
<dbReference type="PANTHER" id="PTHR46268">
    <property type="entry name" value="STRESS RESPONSE PROTEIN NHAX"/>
    <property type="match status" value="1"/>
</dbReference>
<gene>
    <name evidence="3" type="ORF">NC998_17030</name>
</gene>
<comment type="similarity">
    <text evidence="1">Belongs to the universal stress protein A family.</text>
</comment>
<name>A0ABV0JAJ2_9CYAN</name>
<comment type="caution">
    <text evidence="3">The sequence shown here is derived from an EMBL/GenBank/DDBJ whole genome shotgun (WGS) entry which is preliminary data.</text>
</comment>
<dbReference type="CDD" id="cd00293">
    <property type="entry name" value="USP-like"/>
    <property type="match status" value="1"/>
</dbReference>
<organism evidence="3 4">
    <name type="scientific">Trichocoleus desertorum GB2-A4</name>
    <dbReference type="NCBI Taxonomy" id="2933944"/>
    <lineage>
        <taxon>Bacteria</taxon>
        <taxon>Bacillati</taxon>
        <taxon>Cyanobacteriota</taxon>
        <taxon>Cyanophyceae</taxon>
        <taxon>Leptolyngbyales</taxon>
        <taxon>Trichocoleusaceae</taxon>
        <taxon>Trichocoleus</taxon>
    </lineage>
</organism>
<reference evidence="3 4" key="1">
    <citation type="submission" date="2022-04" db="EMBL/GenBank/DDBJ databases">
        <title>Positive selection, recombination, and allopatry shape intraspecific diversity of widespread and dominant cyanobacteria.</title>
        <authorList>
            <person name="Wei J."/>
            <person name="Shu W."/>
            <person name="Hu C."/>
        </authorList>
    </citation>
    <scope>NUCLEOTIDE SEQUENCE [LARGE SCALE GENOMIC DNA]</scope>
    <source>
        <strain evidence="3 4">GB2-A4</strain>
    </source>
</reference>
<dbReference type="RefSeq" id="WP_190433356.1">
    <property type="nucleotide sequence ID" value="NZ_JAMPKM010000010.1"/>
</dbReference>